<dbReference type="AlphaFoldDB" id="A0A1A9F0F0"/>
<dbReference type="Pfam" id="PF25954">
    <property type="entry name" value="Beta-barrel_RND_2"/>
    <property type="match status" value="1"/>
</dbReference>
<keyword evidence="9" id="KW-1185">Reference proteome</keyword>
<feature type="signal peptide" evidence="4">
    <location>
        <begin position="1"/>
        <end position="20"/>
    </location>
</feature>
<dbReference type="KEGG" id="mars:A8C75_14890"/>
<dbReference type="FunFam" id="2.40.30.170:FF:000010">
    <property type="entry name" value="Efflux RND transporter periplasmic adaptor subunit"/>
    <property type="match status" value="1"/>
</dbReference>
<dbReference type="InterPro" id="IPR058625">
    <property type="entry name" value="MdtA-like_BSH"/>
</dbReference>
<dbReference type="Gene3D" id="2.40.420.20">
    <property type="match status" value="1"/>
</dbReference>
<sequence length="356" mass="38509">MKTRDLILPLLLALPGSAWASEEEQQQPRGLPAEVVLLKTQPLTPVIQAVGNLQANESVIIRPEQSGQIRKILFLEGQAIKAGELMFQLDTALYDAALTQSKARVSLSQQEYQRAQSLLQRKVGSQNDRDAALAQLRVDEAEVSLAQTRIDKMNLRAPFAGITGLRQVSPGDYVSTGQDLVELIDTSSLKLDFRIPEIYLPAVAPGQAVRVAVDAFPGHIFSGEIYALAPSSDARAHNLELRARIDNSDDMLRPGLFARIELHGNADDQALLVPEQAVMLQEGAFSLMRVNSESMVEIVPVTLGQRRPGKVQILSGASAGDTIVTAGHLKLFPGMPVTPVFVDGSSDAARPQEAAQ</sequence>
<evidence type="ECO:0000259" key="5">
    <source>
        <dbReference type="Pfam" id="PF25917"/>
    </source>
</evidence>
<feature type="domain" description="Multidrug resistance protein MdtA-like barrel-sandwich hybrid" evidence="5">
    <location>
        <begin position="58"/>
        <end position="181"/>
    </location>
</feature>
<keyword evidence="3" id="KW-0813">Transport</keyword>
<accession>A0A1A9F0F0</accession>
<dbReference type="PANTHER" id="PTHR30469">
    <property type="entry name" value="MULTIDRUG RESISTANCE PROTEIN MDTA"/>
    <property type="match status" value="1"/>
</dbReference>
<evidence type="ECO:0000313" key="8">
    <source>
        <dbReference type="EMBL" id="ANG63635.1"/>
    </source>
</evidence>
<dbReference type="SUPFAM" id="SSF111369">
    <property type="entry name" value="HlyD-like secretion proteins"/>
    <property type="match status" value="1"/>
</dbReference>
<dbReference type="OrthoDB" id="9800613at2"/>
<dbReference type="Gene3D" id="2.40.50.100">
    <property type="match status" value="1"/>
</dbReference>
<evidence type="ECO:0000256" key="4">
    <source>
        <dbReference type="SAM" id="SignalP"/>
    </source>
</evidence>
<proteinExistence type="inferred from homology"/>
<dbReference type="InterPro" id="IPR058627">
    <property type="entry name" value="MdtA-like_C"/>
</dbReference>
<dbReference type="EMBL" id="CP015839">
    <property type="protein sequence ID" value="ANG63635.1"/>
    <property type="molecule type" value="Genomic_DNA"/>
</dbReference>
<organism evidence="8 9">
    <name type="scientific">Marinobacterium aestuarii</name>
    <dbReference type="NCBI Taxonomy" id="1821621"/>
    <lineage>
        <taxon>Bacteria</taxon>
        <taxon>Pseudomonadati</taxon>
        <taxon>Pseudomonadota</taxon>
        <taxon>Gammaproteobacteria</taxon>
        <taxon>Oceanospirillales</taxon>
        <taxon>Oceanospirillaceae</taxon>
        <taxon>Marinobacterium</taxon>
    </lineage>
</organism>
<protein>
    <submittedName>
        <fullName evidence="8">Efflux transporter periplasmic adaptor subunit</fullName>
    </submittedName>
</protein>
<keyword evidence="4" id="KW-0732">Signal</keyword>
<dbReference type="Gene3D" id="2.40.30.170">
    <property type="match status" value="1"/>
</dbReference>
<name>A0A1A9F0F0_9GAMM</name>
<dbReference type="Pfam" id="PF25917">
    <property type="entry name" value="BSH_RND"/>
    <property type="match status" value="1"/>
</dbReference>
<feature type="chain" id="PRO_5008386591" evidence="4">
    <location>
        <begin position="21"/>
        <end position="356"/>
    </location>
</feature>
<feature type="domain" description="CusB-like beta-barrel" evidence="6">
    <location>
        <begin position="192"/>
        <end position="264"/>
    </location>
</feature>
<comment type="subcellular location">
    <subcellularLocation>
        <location evidence="1">Cell envelope</location>
    </subcellularLocation>
</comment>
<gene>
    <name evidence="8" type="ORF">A8C75_14890</name>
</gene>
<dbReference type="Pfam" id="PF25967">
    <property type="entry name" value="RND-MFP_C"/>
    <property type="match status" value="1"/>
</dbReference>
<dbReference type="GO" id="GO:1990281">
    <property type="term" value="C:efflux pump complex"/>
    <property type="evidence" value="ECO:0007669"/>
    <property type="project" value="TreeGrafter"/>
</dbReference>
<dbReference type="Proteomes" id="UP000078070">
    <property type="component" value="Chromosome"/>
</dbReference>
<dbReference type="InterPro" id="IPR006143">
    <property type="entry name" value="RND_pump_MFP"/>
</dbReference>
<dbReference type="STRING" id="1821621.A8C75_14890"/>
<evidence type="ECO:0000256" key="2">
    <source>
        <dbReference type="ARBA" id="ARBA00009477"/>
    </source>
</evidence>
<comment type="similarity">
    <text evidence="2">Belongs to the membrane fusion protein (MFP) (TC 8.A.1) family.</text>
</comment>
<feature type="domain" description="Multidrug resistance protein MdtA-like C-terminal permuted SH3" evidence="7">
    <location>
        <begin position="269"/>
        <end position="327"/>
    </location>
</feature>
<dbReference type="GO" id="GO:0015562">
    <property type="term" value="F:efflux transmembrane transporter activity"/>
    <property type="evidence" value="ECO:0007669"/>
    <property type="project" value="TreeGrafter"/>
</dbReference>
<dbReference type="RefSeq" id="WP_067384024.1">
    <property type="nucleotide sequence ID" value="NZ_CP015839.1"/>
</dbReference>
<dbReference type="PANTHER" id="PTHR30469:SF11">
    <property type="entry name" value="BLL4320 PROTEIN"/>
    <property type="match status" value="1"/>
</dbReference>
<evidence type="ECO:0000259" key="6">
    <source>
        <dbReference type="Pfam" id="PF25954"/>
    </source>
</evidence>
<evidence type="ECO:0000313" key="9">
    <source>
        <dbReference type="Proteomes" id="UP000078070"/>
    </source>
</evidence>
<dbReference type="InterPro" id="IPR058792">
    <property type="entry name" value="Beta-barrel_RND_2"/>
</dbReference>
<evidence type="ECO:0000256" key="3">
    <source>
        <dbReference type="ARBA" id="ARBA00022448"/>
    </source>
</evidence>
<dbReference type="NCBIfam" id="TIGR01730">
    <property type="entry name" value="RND_mfp"/>
    <property type="match status" value="1"/>
</dbReference>
<evidence type="ECO:0000259" key="7">
    <source>
        <dbReference type="Pfam" id="PF25967"/>
    </source>
</evidence>
<reference evidence="9" key="1">
    <citation type="submission" date="2016-05" db="EMBL/GenBank/DDBJ databases">
        <authorList>
            <person name="Baek K."/>
            <person name="Yang S.-J."/>
        </authorList>
    </citation>
    <scope>NUCLEOTIDE SEQUENCE [LARGE SCALE GENOMIC DNA]</scope>
    <source>
        <strain evidence="9">ST58-10</strain>
    </source>
</reference>
<evidence type="ECO:0000256" key="1">
    <source>
        <dbReference type="ARBA" id="ARBA00004196"/>
    </source>
</evidence>
<dbReference type="Gene3D" id="1.10.287.470">
    <property type="entry name" value="Helix hairpin bin"/>
    <property type="match status" value="1"/>
</dbReference>
<reference evidence="8 9" key="2">
    <citation type="journal article" date="2018" name="Int. J. Syst. Evol. Microbiol.">
        <title>Marinobacterium aestuarii sp. nov., a benzene-degrading marine bacterium isolated from estuary sediment.</title>
        <authorList>
            <person name="Bae S.S."/>
            <person name="Jung J."/>
            <person name="Chung D."/>
            <person name="Baek K."/>
        </authorList>
    </citation>
    <scope>NUCLEOTIDE SEQUENCE [LARGE SCALE GENOMIC DNA]</scope>
    <source>
        <strain evidence="8 9">ST58-10</strain>
    </source>
</reference>